<organism evidence="2 3">
    <name type="scientific">Protopolystoma xenopodis</name>
    <dbReference type="NCBI Taxonomy" id="117903"/>
    <lineage>
        <taxon>Eukaryota</taxon>
        <taxon>Metazoa</taxon>
        <taxon>Spiralia</taxon>
        <taxon>Lophotrochozoa</taxon>
        <taxon>Platyhelminthes</taxon>
        <taxon>Monogenea</taxon>
        <taxon>Polyopisthocotylea</taxon>
        <taxon>Polystomatidea</taxon>
        <taxon>Polystomatidae</taxon>
        <taxon>Protopolystoma</taxon>
    </lineage>
</organism>
<reference evidence="2" key="1">
    <citation type="submission" date="2018-11" db="EMBL/GenBank/DDBJ databases">
        <authorList>
            <consortium name="Pathogen Informatics"/>
        </authorList>
    </citation>
    <scope>NUCLEOTIDE SEQUENCE</scope>
</reference>
<proteinExistence type="predicted"/>
<dbReference type="AlphaFoldDB" id="A0A448XF13"/>
<protein>
    <submittedName>
        <fullName evidence="2">Uncharacterized protein</fullName>
    </submittedName>
</protein>
<evidence type="ECO:0000313" key="3">
    <source>
        <dbReference type="Proteomes" id="UP000784294"/>
    </source>
</evidence>
<gene>
    <name evidence="2" type="ORF">PXEA_LOCUS28441</name>
</gene>
<sequence>MGPGQRESSCLGASGELKPARGSEADPEVVCRRWPTHEGASSSQRSGLSKPPGTSKLPIGPSLRRNQTEKGSLR</sequence>
<keyword evidence="3" id="KW-1185">Reference proteome</keyword>
<name>A0A448XF13_9PLAT</name>
<dbReference type="Proteomes" id="UP000784294">
    <property type="component" value="Unassembled WGS sequence"/>
</dbReference>
<feature type="region of interest" description="Disordered" evidence="1">
    <location>
        <begin position="1"/>
        <end position="74"/>
    </location>
</feature>
<accession>A0A448XF13</accession>
<comment type="caution">
    <text evidence="2">The sequence shown here is derived from an EMBL/GenBank/DDBJ whole genome shotgun (WGS) entry which is preliminary data.</text>
</comment>
<evidence type="ECO:0000313" key="2">
    <source>
        <dbReference type="EMBL" id="VEL35001.1"/>
    </source>
</evidence>
<evidence type="ECO:0000256" key="1">
    <source>
        <dbReference type="SAM" id="MobiDB-lite"/>
    </source>
</evidence>
<dbReference type="EMBL" id="CAAALY010248855">
    <property type="protein sequence ID" value="VEL35001.1"/>
    <property type="molecule type" value="Genomic_DNA"/>
</dbReference>